<dbReference type="Gene3D" id="3.90.1150.10">
    <property type="entry name" value="Aspartate Aminotransferase, domain 1"/>
    <property type="match status" value="1"/>
</dbReference>
<keyword evidence="2" id="KW-1185">Reference proteome</keyword>
<dbReference type="InterPro" id="IPR015422">
    <property type="entry name" value="PyrdxlP-dep_Trfase_small"/>
</dbReference>
<comment type="caution">
    <text evidence="1">The sequence shown here is derived from an EMBL/GenBank/DDBJ whole genome shotgun (WGS) entry which is preliminary data.</text>
</comment>
<accession>A0ABU2NGK7</accession>
<proteinExistence type="predicted"/>
<evidence type="ECO:0000313" key="2">
    <source>
        <dbReference type="Proteomes" id="UP001183202"/>
    </source>
</evidence>
<protein>
    <submittedName>
        <fullName evidence="1">Uncharacterized protein</fullName>
    </submittedName>
</protein>
<sequence length="64" mass="6684">MLQVKRGFPLSACAQNVRGSAIRDLLTLTARSDVLSLAGGLPASDALPRERIAVAAERALRAPA</sequence>
<dbReference type="Proteomes" id="UP001183202">
    <property type="component" value="Unassembled WGS sequence"/>
</dbReference>
<gene>
    <name evidence="1" type="ORF">RM445_24675</name>
</gene>
<reference evidence="2" key="1">
    <citation type="submission" date="2023-07" db="EMBL/GenBank/DDBJ databases">
        <title>30 novel species of actinomycetes from the DSMZ collection.</title>
        <authorList>
            <person name="Nouioui I."/>
        </authorList>
    </citation>
    <scope>NUCLEOTIDE SEQUENCE [LARGE SCALE GENOMIC DNA]</scope>
    <source>
        <strain evidence="2">DSM 45834</strain>
    </source>
</reference>
<dbReference type="RefSeq" id="WP_311559228.1">
    <property type="nucleotide sequence ID" value="NZ_JAVREJ010000020.1"/>
</dbReference>
<dbReference type="EMBL" id="JAVREJ010000020">
    <property type="protein sequence ID" value="MDT0352722.1"/>
    <property type="molecule type" value="Genomic_DNA"/>
</dbReference>
<evidence type="ECO:0000313" key="1">
    <source>
        <dbReference type="EMBL" id="MDT0352722.1"/>
    </source>
</evidence>
<organism evidence="1 2">
    <name type="scientific">Pseudonocardia charpentierae</name>
    <dbReference type="NCBI Taxonomy" id="3075545"/>
    <lineage>
        <taxon>Bacteria</taxon>
        <taxon>Bacillati</taxon>
        <taxon>Actinomycetota</taxon>
        <taxon>Actinomycetes</taxon>
        <taxon>Pseudonocardiales</taxon>
        <taxon>Pseudonocardiaceae</taxon>
        <taxon>Pseudonocardia</taxon>
    </lineage>
</organism>
<name>A0ABU2NGK7_9PSEU</name>